<comment type="caution">
    <text evidence="5">The sequence shown here is derived from an EMBL/GenBank/DDBJ whole genome shotgun (WGS) entry which is preliminary data.</text>
</comment>
<dbReference type="Gene3D" id="3.40.50.300">
    <property type="entry name" value="P-loop containing nucleotide triphosphate hydrolases"/>
    <property type="match status" value="1"/>
</dbReference>
<dbReference type="InterPro" id="IPR027417">
    <property type="entry name" value="P-loop_NTPase"/>
</dbReference>
<dbReference type="EMBL" id="VDCV01000006">
    <property type="protein sequence ID" value="KAB5553427.1"/>
    <property type="molecule type" value="Genomic_DNA"/>
</dbReference>
<feature type="domain" description="Disease resistance R13L4/SHOC-2-like LRR" evidence="4">
    <location>
        <begin position="247"/>
        <end position="524"/>
    </location>
</feature>
<keyword evidence="6" id="KW-1185">Reference proteome</keyword>
<dbReference type="InterPro" id="IPR055414">
    <property type="entry name" value="LRR_R13L4/SHOC2-like"/>
</dbReference>
<dbReference type="Pfam" id="PF23598">
    <property type="entry name" value="LRR_14"/>
    <property type="match status" value="1"/>
</dbReference>
<accession>A0A5N5MED7</accession>
<organism evidence="5 6">
    <name type="scientific">Salix brachista</name>
    <dbReference type="NCBI Taxonomy" id="2182728"/>
    <lineage>
        <taxon>Eukaryota</taxon>
        <taxon>Viridiplantae</taxon>
        <taxon>Streptophyta</taxon>
        <taxon>Embryophyta</taxon>
        <taxon>Tracheophyta</taxon>
        <taxon>Spermatophyta</taxon>
        <taxon>Magnoliopsida</taxon>
        <taxon>eudicotyledons</taxon>
        <taxon>Gunneridae</taxon>
        <taxon>Pentapetalae</taxon>
        <taxon>rosids</taxon>
        <taxon>fabids</taxon>
        <taxon>Malpighiales</taxon>
        <taxon>Salicaceae</taxon>
        <taxon>Saliceae</taxon>
        <taxon>Salix</taxon>
    </lineage>
</organism>
<dbReference type="SUPFAM" id="SSF52058">
    <property type="entry name" value="L domain-like"/>
    <property type="match status" value="1"/>
</dbReference>
<dbReference type="Gene3D" id="1.10.8.430">
    <property type="entry name" value="Helical domain of apoptotic protease-activating factors"/>
    <property type="match status" value="1"/>
</dbReference>
<dbReference type="Gene3D" id="3.80.10.10">
    <property type="entry name" value="Ribonuclease Inhibitor"/>
    <property type="match status" value="4"/>
</dbReference>
<dbReference type="PANTHER" id="PTHR36766">
    <property type="entry name" value="PLANT BROAD-SPECTRUM MILDEW RESISTANCE PROTEIN RPW8"/>
    <property type="match status" value="1"/>
</dbReference>
<proteinExistence type="predicted"/>
<evidence type="ECO:0000259" key="4">
    <source>
        <dbReference type="Pfam" id="PF23598"/>
    </source>
</evidence>
<dbReference type="GO" id="GO:0043531">
    <property type="term" value="F:ADP binding"/>
    <property type="evidence" value="ECO:0007669"/>
    <property type="project" value="InterPro"/>
</dbReference>
<dbReference type="PRINTS" id="PR00364">
    <property type="entry name" value="DISEASERSIST"/>
</dbReference>
<dbReference type="Pfam" id="PF00931">
    <property type="entry name" value="NB-ARC"/>
    <property type="match status" value="1"/>
</dbReference>
<protein>
    <submittedName>
        <fullName evidence="5">Uncharacterized protein</fullName>
    </submittedName>
</protein>
<gene>
    <name evidence="5" type="ORF">DKX38_010738</name>
</gene>
<dbReference type="Proteomes" id="UP000326939">
    <property type="component" value="Chromosome 6"/>
</dbReference>
<dbReference type="AlphaFoldDB" id="A0A5N5MED7"/>
<dbReference type="InterPro" id="IPR032675">
    <property type="entry name" value="LRR_dom_sf"/>
</dbReference>
<reference evidence="6" key="1">
    <citation type="journal article" date="2019" name="Gigascience">
        <title>De novo genome assembly of the endangered Acer yangbiense, a plant species with extremely small populations endemic to Yunnan Province, China.</title>
        <authorList>
            <person name="Yang J."/>
            <person name="Wariss H.M."/>
            <person name="Tao L."/>
            <person name="Zhang R."/>
            <person name="Yun Q."/>
            <person name="Hollingsworth P."/>
            <person name="Dao Z."/>
            <person name="Luo G."/>
            <person name="Guo H."/>
            <person name="Ma Y."/>
            <person name="Sun W."/>
        </authorList>
    </citation>
    <scope>NUCLEOTIDE SEQUENCE [LARGE SCALE GENOMIC DNA]</scope>
    <source>
        <strain evidence="6">cv. br00</strain>
    </source>
</reference>
<sequence>MSGNGVSREVRVFFSRSNQFVYGLRMGHRVESLRERLNDIEVDSETFKFKVHESERYSLTVMEQTTSSEPELIVGREGVLDARKILKGVVGKDDDQLESLKNELEKKFEKKKYLLVLDDVWDGEGGSDGEKWDRLKELFPRDAVGSKIVVTTRSHVIAKFTSTIAPHVLEGLSIDKSWELFRRKAFPQGQDSHHVDEKIREEIVERCRGVPLVIKAIARLMSLKDRAQWLSFIGGKWDGGAWESICQDFRRLRVLVLSGWGIKEVSPLIEKLKHLKYLDLSNNEMEALPNSVTNLVNLQVLKLNGCRHLKELPRGINKLINLRHLDNYLCESLEYMPRGIGKLTSLQTLSCFVVANNRSPKSKMVGGLDELSRLNELRGSIEIRVKGYERDSCISEFEGSKLEEKQYLQSLTINWNIDMDSDIDLYDKMLQCLQPNSSLQELRVEGYGGMRFPSWLSNLSNLVRIHVVSCRRLEHIPPLDGIPSLEELSIEHMDNLEYIDSEGVGGKEVSKFFPSLKKLEIQYCRRLKGWWKKSRGEMKDDSDESTVEEELIMVCFPHLSSLIISYCPNLTSMPLFPTLDEDLWLESTSSMPLQQTMKMKPPVYSSFMRPLSNLKKLDIRSIDDMESLPEVGLQNLSSLQQLQIIGCSRLKSLSESKSQGMIPYLPSLQELRINGCSEELRSRGWGWGQESRGWGWESEVWPYIKHIPDIIIDDFYIQMEGRYVEGEGLAARRRKYLTIRALPLYLPVSSSFVLPVSKLKELYIGSIEDLESLLEIGLQNLSSLQLLSIWECPRLKSLPLPHQGMHSFQKLEIRNCGDLKFLSQGVSHLPFLQKLEINGCSG</sequence>
<evidence type="ECO:0000256" key="2">
    <source>
        <dbReference type="ARBA" id="ARBA00022821"/>
    </source>
</evidence>
<dbReference type="InterPro" id="IPR002182">
    <property type="entry name" value="NB-ARC"/>
</dbReference>
<keyword evidence="1" id="KW-0677">Repeat</keyword>
<dbReference type="PROSITE" id="PS51450">
    <property type="entry name" value="LRR"/>
    <property type="match status" value="1"/>
</dbReference>
<keyword evidence="2" id="KW-0611">Plant defense</keyword>
<evidence type="ECO:0000313" key="5">
    <source>
        <dbReference type="EMBL" id="KAB5553427.1"/>
    </source>
</evidence>
<dbReference type="InterPro" id="IPR001611">
    <property type="entry name" value="Leu-rich_rpt"/>
</dbReference>
<dbReference type="GO" id="GO:0006952">
    <property type="term" value="P:defense response"/>
    <property type="evidence" value="ECO:0007669"/>
    <property type="project" value="UniProtKB-KW"/>
</dbReference>
<dbReference type="PANTHER" id="PTHR36766:SF40">
    <property type="entry name" value="DISEASE RESISTANCE PROTEIN RGA3"/>
    <property type="match status" value="1"/>
</dbReference>
<evidence type="ECO:0000259" key="3">
    <source>
        <dbReference type="Pfam" id="PF00931"/>
    </source>
</evidence>
<evidence type="ECO:0000313" key="6">
    <source>
        <dbReference type="Proteomes" id="UP000326939"/>
    </source>
</evidence>
<dbReference type="SUPFAM" id="SSF52540">
    <property type="entry name" value="P-loop containing nucleoside triphosphate hydrolases"/>
    <property type="match status" value="1"/>
</dbReference>
<name>A0A5N5MED7_9ROSI</name>
<evidence type="ECO:0000256" key="1">
    <source>
        <dbReference type="ARBA" id="ARBA00022737"/>
    </source>
</evidence>
<dbReference type="InterPro" id="IPR042197">
    <property type="entry name" value="Apaf_helical"/>
</dbReference>
<feature type="domain" description="NB-ARC" evidence="3">
    <location>
        <begin position="96"/>
        <end position="188"/>
    </location>
</feature>